<evidence type="ECO:0000256" key="3">
    <source>
        <dbReference type="ARBA" id="ARBA00023004"/>
    </source>
</evidence>
<keyword evidence="1 4" id="KW-0349">Heme</keyword>
<sequence>MIKQLLMGVVLGLLLMLAGGLAMVLGGLPNVAAGWRDPPILAWLLHTTYERSVARRAAAIAVPPADPGQAPAGARAFEEMCAICHTPPGREPTVQSAGLNPPPPALAELATRRTPEEAFWVIQNGVRMTAMPAFGPTHTDAELWQLVTFLWRARGLDGAGYDALLARARRLPAGDGHAHRHGPDGADPPDQAPAAAPAPSGHDHHQGDDAHAH</sequence>
<dbReference type="InterPro" id="IPR036909">
    <property type="entry name" value="Cyt_c-like_dom_sf"/>
</dbReference>
<dbReference type="InterPro" id="IPR009056">
    <property type="entry name" value="Cyt_c-like_dom"/>
</dbReference>
<dbReference type="STRING" id="1810504.PG2T_06365"/>
<keyword evidence="2 4" id="KW-0479">Metal-binding</keyword>
<accession>A0A1B1YSQ1</accession>
<dbReference type="RefSeq" id="WP_068803553.1">
    <property type="nucleotide sequence ID" value="NZ_CP014671.1"/>
</dbReference>
<keyword evidence="8" id="KW-1185">Reference proteome</keyword>
<dbReference type="InParanoid" id="A0A1B1YSQ1"/>
<dbReference type="Proteomes" id="UP000092952">
    <property type="component" value="Chromosome"/>
</dbReference>
<dbReference type="GO" id="GO:0020037">
    <property type="term" value="F:heme binding"/>
    <property type="evidence" value="ECO:0007669"/>
    <property type="project" value="InterPro"/>
</dbReference>
<dbReference type="Gene3D" id="1.10.760.10">
    <property type="entry name" value="Cytochrome c-like domain"/>
    <property type="match status" value="1"/>
</dbReference>
<feature type="compositionally biased region" description="Low complexity" evidence="5">
    <location>
        <begin position="188"/>
        <end position="200"/>
    </location>
</feature>
<feature type="region of interest" description="Disordered" evidence="5">
    <location>
        <begin position="173"/>
        <end position="213"/>
    </location>
</feature>
<feature type="domain" description="Cytochrome c" evidence="6">
    <location>
        <begin position="68"/>
        <end position="154"/>
    </location>
</feature>
<evidence type="ECO:0000313" key="8">
    <source>
        <dbReference type="Proteomes" id="UP000092952"/>
    </source>
</evidence>
<evidence type="ECO:0000256" key="1">
    <source>
        <dbReference type="ARBA" id="ARBA00022617"/>
    </source>
</evidence>
<dbReference type="KEGG" id="gbi:PG2T_06365"/>
<evidence type="ECO:0000256" key="5">
    <source>
        <dbReference type="SAM" id="MobiDB-lite"/>
    </source>
</evidence>
<evidence type="ECO:0000256" key="4">
    <source>
        <dbReference type="PROSITE-ProRule" id="PRU00433"/>
    </source>
</evidence>
<dbReference type="AlphaFoldDB" id="A0A1B1YSQ1"/>
<gene>
    <name evidence="7" type="ORF">PG2T_06365</name>
</gene>
<dbReference type="PROSITE" id="PS51007">
    <property type="entry name" value="CYTC"/>
    <property type="match status" value="1"/>
</dbReference>
<dbReference type="EMBL" id="CP014671">
    <property type="protein sequence ID" value="ANX03854.1"/>
    <property type="molecule type" value="Genomic_DNA"/>
</dbReference>
<dbReference type="SUPFAM" id="SSF46626">
    <property type="entry name" value="Cytochrome c"/>
    <property type="match status" value="1"/>
</dbReference>
<evidence type="ECO:0000256" key="2">
    <source>
        <dbReference type="ARBA" id="ARBA00022723"/>
    </source>
</evidence>
<dbReference type="GO" id="GO:0009055">
    <property type="term" value="F:electron transfer activity"/>
    <property type="evidence" value="ECO:0007669"/>
    <property type="project" value="InterPro"/>
</dbReference>
<protein>
    <recommendedName>
        <fullName evidence="6">Cytochrome c domain-containing protein</fullName>
    </recommendedName>
</protein>
<name>A0A1B1YSQ1_9GAMM</name>
<proteinExistence type="predicted"/>
<dbReference type="OrthoDB" id="9765171at2"/>
<evidence type="ECO:0000313" key="7">
    <source>
        <dbReference type="EMBL" id="ANX03854.1"/>
    </source>
</evidence>
<feature type="compositionally biased region" description="Basic and acidic residues" evidence="5">
    <location>
        <begin position="201"/>
        <end position="213"/>
    </location>
</feature>
<dbReference type="Pfam" id="PF13442">
    <property type="entry name" value="Cytochrome_CBB3"/>
    <property type="match status" value="1"/>
</dbReference>
<evidence type="ECO:0000259" key="6">
    <source>
        <dbReference type="PROSITE" id="PS51007"/>
    </source>
</evidence>
<organism evidence="7 8">
    <name type="scientific">Immundisolibacter cernigliae</name>
    <dbReference type="NCBI Taxonomy" id="1810504"/>
    <lineage>
        <taxon>Bacteria</taxon>
        <taxon>Pseudomonadati</taxon>
        <taxon>Pseudomonadota</taxon>
        <taxon>Gammaproteobacteria</taxon>
        <taxon>Immundisolibacterales</taxon>
        <taxon>Immundisolibacteraceae</taxon>
        <taxon>Immundisolibacter</taxon>
    </lineage>
</organism>
<reference evidence="8" key="1">
    <citation type="submission" date="2016-03" db="EMBL/GenBank/DDBJ databases">
        <title>Complete genome sequence of Solimmundus cernigliae, representing a novel lineage of polycyclic aromatic hydrocarbon degraders within the Gammaproteobacteria.</title>
        <authorList>
            <person name="Singleton D.R."/>
            <person name="Dickey A.N."/>
            <person name="Scholl E.H."/>
            <person name="Wright F.A."/>
            <person name="Aitken M.D."/>
        </authorList>
    </citation>
    <scope>NUCLEOTIDE SEQUENCE [LARGE SCALE GENOMIC DNA]</scope>
    <source>
        <strain evidence="8">TR3.2</strain>
    </source>
</reference>
<dbReference type="GO" id="GO:0046872">
    <property type="term" value="F:metal ion binding"/>
    <property type="evidence" value="ECO:0007669"/>
    <property type="project" value="UniProtKB-KW"/>
</dbReference>
<keyword evidence="3 4" id="KW-0408">Iron</keyword>